<gene>
    <name evidence="3" type="ORF">K489DRAFT_383929</name>
</gene>
<dbReference type="PANTHER" id="PTHR43157">
    <property type="entry name" value="PHOSPHATIDYLINOSITOL-GLYCAN BIOSYNTHESIS CLASS F PROTEIN-RELATED"/>
    <property type="match status" value="1"/>
</dbReference>
<dbReference type="Pfam" id="PF00106">
    <property type="entry name" value="adh_short"/>
    <property type="match status" value="1"/>
</dbReference>
<dbReference type="RefSeq" id="XP_033456714.1">
    <property type="nucleotide sequence ID" value="XM_033605735.1"/>
</dbReference>
<dbReference type="InterPro" id="IPR002347">
    <property type="entry name" value="SDR_fam"/>
</dbReference>
<keyword evidence="1" id="KW-0560">Oxidoreductase</keyword>
<proteinExistence type="predicted"/>
<reference evidence="3" key="1">
    <citation type="submission" date="2020-01" db="EMBL/GenBank/DDBJ databases">
        <authorList>
            <consortium name="DOE Joint Genome Institute"/>
            <person name="Haridas S."/>
            <person name="Albert R."/>
            <person name="Binder M."/>
            <person name="Bloem J."/>
            <person name="Labutti K."/>
            <person name="Salamov A."/>
            <person name="Andreopoulos B."/>
            <person name="Baker S.E."/>
            <person name="Barry K."/>
            <person name="Bills G."/>
            <person name="Bluhm B.H."/>
            <person name="Cannon C."/>
            <person name="Castanera R."/>
            <person name="Culley D.E."/>
            <person name="Daum C."/>
            <person name="Ezra D."/>
            <person name="Gonzalez J.B."/>
            <person name="Henrissat B."/>
            <person name="Kuo A."/>
            <person name="Liang C."/>
            <person name="Lipzen A."/>
            <person name="Lutzoni F."/>
            <person name="Magnuson J."/>
            <person name="Mondo S."/>
            <person name="Nolan M."/>
            <person name="Ohm R."/>
            <person name="Pangilinan J."/>
            <person name="Park H.-J."/>
            <person name="Ramirez L."/>
            <person name="Alfaro M."/>
            <person name="Sun H."/>
            <person name="Tritt A."/>
            <person name="Yoshinaga Y."/>
            <person name="Zwiers L.-H."/>
            <person name="Turgeon B.G."/>
            <person name="Goodwin S.B."/>
            <person name="Spatafora J.W."/>
            <person name="Crous P.W."/>
            <person name="Grigoriev I.V."/>
        </authorList>
    </citation>
    <scope>NUCLEOTIDE SEQUENCE</scope>
    <source>
        <strain evidence="3">CBS 342.82</strain>
    </source>
</reference>
<dbReference type="AlphaFoldDB" id="A0A6J3LVH7"/>
<evidence type="ECO:0000313" key="3">
    <source>
        <dbReference type="RefSeq" id="XP_033456714.1"/>
    </source>
</evidence>
<dbReference type="PANTHER" id="PTHR43157:SF31">
    <property type="entry name" value="PHOSPHATIDYLINOSITOL-GLYCAN BIOSYNTHESIS CLASS F PROTEIN"/>
    <property type="match status" value="1"/>
</dbReference>
<accession>A0A6J3LVH7</accession>
<dbReference type="Proteomes" id="UP000504637">
    <property type="component" value="Unplaced"/>
</dbReference>
<dbReference type="Gene3D" id="3.40.50.720">
    <property type="entry name" value="NAD(P)-binding Rossmann-like Domain"/>
    <property type="match status" value="1"/>
</dbReference>
<protein>
    <submittedName>
        <fullName evidence="3">NAD(P)-binding protein</fullName>
    </submittedName>
</protein>
<dbReference type="GO" id="GO:0016491">
    <property type="term" value="F:oxidoreductase activity"/>
    <property type="evidence" value="ECO:0007669"/>
    <property type="project" value="UniProtKB-KW"/>
</dbReference>
<dbReference type="OrthoDB" id="542013at2759"/>
<dbReference type="SUPFAM" id="SSF51735">
    <property type="entry name" value="NAD(P)-binding Rossmann-fold domains"/>
    <property type="match status" value="1"/>
</dbReference>
<organism evidence="3">
    <name type="scientific">Dissoconium aciculare CBS 342.82</name>
    <dbReference type="NCBI Taxonomy" id="1314786"/>
    <lineage>
        <taxon>Eukaryota</taxon>
        <taxon>Fungi</taxon>
        <taxon>Dikarya</taxon>
        <taxon>Ascomycota</taxon>
        <taxon>Pezizomycotina</taxon>
        <taxon>Dothideomycetes</taxon>
        <taxon>Dothideomycetidae</taxon>
        <taxon>Mycosphaerellales</taxon>
        <taxon>Dissoconiaceae</taxon>
        <taxon>Dissoconium</taxon>
    </lineage>
</organism>
<keyword evidence="2" id="KW-1185">Reference proteome</keyword>
<sequence length="328" mass="35948">MSISFIGSLFYSQFLCHPSLPQVDCSGKTVIVTGANVGLGKAAAAHFVSLSATKVIIACRSVEKGEAAKTEIIKSSNNAKTAIEVWPLDLSDYESIRSFVKRANSLERLDIVIENAGVMAGKFELVNGHENTIAINVISTFLLALMVLPKLQETAKTFSTVPDLTIVASDMHYLSNLSEQKSDNILREFNTPTDDMVGRYATSKLLEVMIVRELARRNPFNQLGVVVNCLTPGWCHSTLDRNSRSAVVEFVKARIARTTEVGGMTLVDAAVKGPETHGKYLQDCDVRTPSQVVEGRQGPELMRRFWDELIAELEKVEPGVSGPYNAQK</sequence>
<dbReference type="GeneID" id="54363535"/>
<dbReference type="PRINTS" id="PR00081">
    <property type="entry name" value="GDHRDH"/>
</dbReference>
<evidence type="ECO:0000256" key="1">
    <source>
        <dbReference type="ARBA" id="ARBA00023002"/>
    </source>
</evidence>
<dbReference type="InterPro" id="IPR036291">
    <property type="entry name" value="NAD(P)-bd_dom_sf"/>
</dbReference>
<name>A0A6J3LVH7_9PEZI</name>
<evidence type="ECO:0000313" key="2">
    <source>
        <dbReference type="Proteomes" id="UP000504637"/>
    </source>
</evidence>
<reference evidence="3" key="2">
    <citation type="submission" date="2020-04" db="EMBL/GenBank/DDBJ databases">
        <authorList>
            <consortium name="NCBI Genome Project"/>
        </authorList>
    </citation>
    <scope>NUCLEOTIDE SEQUENCE</scope>
    <source>
        <strain evidence="3">CBS 342.82</strain>
    </source>
</reference>
<reference evidence="3" key="3">
    <citation type="submission" date="2025-08" db="UniProtKB">
        <authorList>
            <consortium name="RefSeq"/>
        </authorList>
    </citation>
    <scope>IDENTIFICATION</scope>
    <source>
        <strain evidence="3">CBS 342.82</strain>
    </source>
</reference>